<evidence type="ECO:0000256" key="1">
    <source>
        <dbReference type="ARBA" id="ARBA00004123"/>
    </source>
</evidence>
<organism evidence="5 6">
    <name type="scientific">Panagrolaimus superbus</name>
    <dbReference type="NCBI Taxonomy" id="310955"/>
    <lineage>
        <taxon>Eukaryota</taxon>
        <taxon>Metazoa</taxon>
        <taxon>Ecdysozoa</taxon>
        <taxon>Nematoda</taxon>
        <taxon>Chromadorea</taxon>
        <taxon>Rhabditida</taxon>
        <taxon>Tylenchina</taxon>
        <taxon>Panagrolaimomorpha</taxon>
        <taxon>Panagrolaimoidea</taxon>
        <taxon>Panagrolaimidae</taxon>
        <taxon>Panagrolaimus</taxon>
    </lineage>
</organism>
<reference evidence="6" key="1">
    <citation type="submission" date="2022-11" db="UniProtKB">
        <authorList>
            <consortium name="WormBaseParasite"/>
        </authorList>
    </citation>
    <scope>IDENTIFICATION</scope>
</reference>
<feature type="compositionally biased region" description="Low complexity" evidence="4">
    <location>
        <begin position="1474"/>
        <end position="1487"/>
    </location>
</feature>
<keyword evidence="3" id="KW-0175">Coiled coil</keyword>
<sequence length="1852" mass="213522">MESSFWEIYIRWTETFCQPFEQHCINASIKDISIHLLALELDDIEKLKASEACEIIFNRYSGILQKQHETITKFNVTQKGDDGNAVTDKAMRMKAIQLLTEVDPEMAAKIKVCMEDSRISTKALSKDINVEETLGTFAFTKDDYFAGGLKSYRPKAKKQASSVMESQEKLSTIEICDDKEFDLATLRTLNLCEPSTSVLSETTTKMSSEFNAKFIPLWADLSKIMQRISKDTVKELNNIVTEREMSPMDEQDMLSMLNGISADDDESENDIFQSFKNLNKTAPNHSQIEGLLKEYIILLEKFVQEFKYKKEIEMDEIKTFLNDTKKAIQAIKSVLGHNLMEEEDFEMDEIENDKLKELAVRFYWFKVAKLKDSENVELKKAYLSTILHLMDLDKPIYTQLQVKDEKYTVVTAKEVIKMLMYEFRREKIKNISKLIAAKKHQEVILQFTTDFNWYSCDEKEIISNIQILLSSFEAVKDRKGPVQWICRLLDRVISGKFFETFRDNIYLSCLQQLEKLNLEEVEHEVLKLLVKRLVVLSEYDRFKKNVRLWKILYRVATILEGKYDENSRIEMYQTIEAYKSLMPTKALCLLAEGHRILGEEHHCCTINNGELLYFFIDELYKNYYNFRFEDNYYSKLVQRNIELQLIQCLKCLFDSSIGKSVVYDHECSISLIPTIAVAKKVQPFLIPNLPMFDDEKFTTNDVIDALTRVFPFIENEKISGFDQAWTNFEIFIKNPPFFKFQEIKKSDIQPIGDFKNANLWPSVEINDENREKLELFVYLRYVLLVIKYKKQSYTWEENEKLAQLAKECLVLSGPPERKLLPLKIIHSLWAICAYTHTMYFCSLEDEELAKEANSYFYMFKMAFLQYPEAFQLHIDIAIAYYQINTRIRRHITSLPDKKLPEEIEKKISQEDMIKQCQLHFNQFRYRISQTNEYPKDISWIEPYFSGKIAEHNERPASEIFEHYYRCAMLMRAEAYTYPLRVNKTTQENVEPLELHYRVHVYAMKQIFGLENVKPFEKRVEHLKIIRYYLRLFLGHFIFAKKNPPPLPTIETSLAFVDSTPPWDFEEQPEIEDEGEEYNDDPIQDTVELMLNYTDLKIECLEYCRRGFSTIVKRFPHYKSYYQLAALHFIDGEYKEALEIIFVKLFRGKFVKFENVIDIERTDIERILEDLVRESSTERLKLKPLERKNFILLCLEIYSDACVKVTRNRNIDEINGLIKLLEKTSSILRNHKKPEFDEKVKHCISRCRNTVRNILEAREKERNNELATSRLQEIMKFQQRIADKQKQDYEEKIKQVAEEQRRKQREEEEKKKRAATAAAAVSEAAAEKRRKEVAQTQSSNNILAYQKILESKKAEEAKKAKRAEILRLVTEKLNRIVDNPYILPAVKKHLDERRPALMDALKESVAKGETLVTLINQLDKFDKSLEKSNLSLTATTKTSIPPSRSVQQVQRNGSHASNSTQMKQQISSQQPINLSSKHTTSSSTTTVSQAGVKEKAPPSAAATALNRNIQMPQQSTTPTLLPQSSRTAPSLHSPSVSTPQKPSQSSSSTSASSKTATPSKATTPSKTAAVDDQKSREQVINDIGKLLQQYASPGEMKEFERLKNSMLQKTTKELQQVYSTMFVRYICGKTSATNVTSTSGSSGSSSNSGKRTSQQISPSNQSNIIASKIRRTDNPATTTMATAPSSSKTNSPRPQTSQTNIQQRNITTFQTPALSQNTPQKQSSSSTISKTSQSKLPQTPQQQQQQRFDHWTEQVKKFIPTTVPATATSNKSTSDDEIMIIGETRKSSSSSKNVHASNVPSSSTPSTPKSSIVNPTSKEATYSDRQFAAFLTAVNKTQQASTSSSSSRLPQKF</sequence>
<dbReference type="GO" id="GO:0006325">
    <property type="term" value="P:chromatin organization"/>
    <property type="evidence" value="ECO:0007669"/>
    <property type="project" value="InterPro"/>
</dbReference>
<dbReference type="GO" id="GO:0005634">
    <property type="term" value="C:nucleus"/>
    <property type="evidence" value="ECO:0007669"/>
    <property type="project" value="UniProtKB-SubCell"/>
</dbReference>
<dbReference type="InterPro" id="IPR033053">
    <property type="entry name" value="Hir3/CABIN1"/>
</dbReference>
<feature type="compositionally biased region" description="Polar residues" evidence="4">
    <location>
        <begin position="1504"/>
        <end position="1531"/>
    </location>
</feature>
<feature type="region of interest" description="Disordered" evidence="4">
    <location>
        <begin position="1432"/>
        <end position="1575"/>
    </location>
</feature>
<keyword evidence="2" id="KW-0539">Nucleus</keyword>
<dbReference type="WBParaSite" id="PSU_v2.g3596.t1">
    <property type="protein sequence ID" value="PSU_v2.g3596.t1"/>
    <property type="gene ID" value="PSU_v2.g3596"/>
</dbReference>
<keyword evidence="5" id="KW-1185">Reference proteome</keyword>
<evidence type="ECO:0000256" key="4">
    <source>
        <dbReference type="SAM" id="MobiDB-lite"/>
    </source>
</evidence>
<dbReference type="PANTHER" id="PTHR15502:SF7">
    <property type="entry name" value="CALCINEURIN-BINDING PROTEIN CABIN-1"/>
    <property type="match status" value="1"/>
</dbReference>
<feature type="compositionally biased region" description="Low complexity" evidence="4">
    <location>
        <begin position="1717"/>
        <end position="1745"/>
    </location>
</feature>
<feature type="coiled-coil region" evidence="3">
    <location>
        <begin position="1278"/>
        <end position="1316"/>
    </location>
</feature>
<dbReference type="PANTHER" id="PTHR15502">
    <property type="entry name" value="CALCINEURIN-BINDING PROTEIN CABIN 1-RELATED"/>
    <property type="match status" value="1"/>
</dbReference>
<dbReference type="GO" id="GO:0031491">
    <property type="term" value="F:nucleosome binding"/>
    <property type="evidence" value="ECO:0007669"/>
    <property type="project" value="TreeGrafter"/>
</dbReference>
<name>A0A914YS91_9BILA</name>
<accession>A0A914YS91</accession>
<feature type="compositionally biased region" description="Low complexity" evidence="4">
    <location>
        <begin position="1799"/>
        <end position="1810"/>
    </location>
</feature>
<feature type="compositionally biased region" description="Polar residues" evidence="4">
    <location>
        <begin position="1689"/>
        <end position="1716"/>
    </location>
</feature>
<protein>
    <submittedName>
        <fullName evidence="6">Uncharacterized protein</fullName>
    </submittedName>
</protein>
<dbReference type="Proteomes" id="UP000887577">
    <property type="component" value="Unplaced"/>
</dbReference>
<feature type="compositionally biased region" description="Low complexity" evidence="4">
    <location>
        <begin position="1632"/>
        <end position="1666"/>
    </location>
</feature>
<evidence type="ECO:0000256" key="3">
    <source>
        <dbReference type="SAM" id="Coils"/>
    </source>
</evidence>
<feature type="region of interest" description="Disordered" evidence="4">
    <location>
        <begin position="1782"/>
        <end position="1818"/>
    </location>
</feature>
<feature type="compositionally biased region" description="Low complexity" evidence="4">
    <location>
        <begin position="1532"/>
        <end position="1567"/>
    </location>
</feature>
<evidence type="ECO:0000256" key="2">
    <source>
        <dbReference type="ARBA" id="ARBA00023242"/>
    </source>
</evidence>
<evidence type="ECO:0000313" key="5">
    <source>
        <dbReference type="Proteomes" id="UP000887577"/>
    </source>
</evidence>
<feature type="compositionally biased region" description="Polar residues" evidence="4">
    <location>
        <begin position="1432"/>
        <end position="1473"/>
    </location>
</feature>
<evidence type="ECO:0000313" key="6">
    <source>
        <dbReference type="WBParaSite" id="PSU_v2.g3596.t1"/>
    </source>
</evidence>
<proteinExistence type="predicted"/>
<feature type="compositionally biased region" description="Low complexity" evidence="4">
    <location>
        <begin position="1675"/>
        <end position="1688"/>
    </location>
</feature>
<feature type="region of interest" description="Disordered" evidence="4">
    <location>
        <begin position="1632"/>
        <end position="1748"/>
    </location>
</feature>
<comment type="subcellular location">
    <subcellularLocation>
        <location evidence="1">Nucleus</location>
    </subcellularLocation>
</comment>